<evidence type="ECO:0000313" key="11">
    <source>
        <dbReference type="EMBL" id="KMP09723.1"/>
    </source>
</evidence>
<dbReference type="InterPro" id="IPR003439">
    <property type="entry name" value="ABC_transporter-like_ATP-bd"/>
</dbReference>
<dbReference type="PANTHER" id="PTHR24221">
    <property type="entry name" value="ATP-BINDING CASSETTE SUB-FAMILY B"/>
    <property type="match status" value="1"/>
</dbReference>
<keyword evidence="3" id="KW-0813">Transport</keyword>
<dbReference type="AlphaFoldDB" id="A0A0J6YRW4"/>
<evidence type="ECO:0000256" key="3">
    <source>
        <dbReference type="ARBA" id="ARBA00022448"/>
    </source>
</evidence>
<keyword evidence="5" id="KW-0812">Transmembrane</keyword>
<dbReference type="GO" id="GO:0005886">
    <property type="term" value="C:plasma membrane"/>
    <property type="evidence" value="ECO:0007669"/>
    <property type="project" value="UniProtKB-SubCell"/>
</dbReference>
<dbReference type="SUPFAM" id="SSF52540">
    <property type="entry name" value="P-loop containing nucleoside triphosphate hydrolases"/>
    <property type="match status" value="1"/>
</dbReference>
<dbReference type="PANTHER" id="PTHR24221:SF651">
    <property type="entry name" value="HEAVY METAL TOLERANCE PROTEIN"/>
    <property type="match status" value="1"/>
</dbReference>
<dbReference type="GO" id="GO:0005774">
    <property type="term" value="C:vacuolar membrane"/>
    <property type="evidence" value="ECO:0007669"/>
    <property type="project" value="TreeGrafter"/>
</dbReference>
<dbReference type="Proteomes" id="UP000054565">
    <property type="component" value="Unassembled WGS sequence"/>
</dbReference>
<evidence type="ECO:0000256" key="9">
    <source>
        <dbReference type="ARBA" id="ARBA00023136"/>
    </source>
</evidence>
<accession>A0A0J6YRW4</accession>
<sequence length="298" mass="32218">MAHQVASGAKPIGHFVMLFHYWVQLSGPIQTLANGFGTRPLDFKGGQIEFTNIQSSYDGREPVLKDMTFNMLPNQTTAIVGKLGGGKSMIFKLLLQFYDLKAGAICIDGQDITGVMIESLQATFGIVPQTSELFNGTITENIRIAKPDATDDDVAHACDAAALHDTVMGFPDQYNTMVGVGGKKLSSSELQRVAIAQAFIKDPNIVLLDEATSSLDSKTEARVQQSLTKLCAGQTMMVIAHHLSTIAKADQILVVNDSKIMEEGTHSELLEQGGHYHYLCNLQGVFTSIKDDSSSTCS</sequence>
<evidence type="ECO:0000256" key="6">
    <source>
        <dbReference type="ARBA" id="ARBA00022741"/>
    </source>
</evidence>
<feature type="domain" description="ABC transporter" evidence="10">
    <location>
        <begin position="48"/>
        <end position="282"/>
    </location>
</feature>
<evidence type="ECO:0000256" key="4">
    <source>
        <dbReference type="ARBA" id="ARBA00022475"/>
    </source>
</evidence>
<evidence type="ECO:0000256" key="2">
    <source>
        <dbReference type="ARBA" id="ARBA00007577"/>
    </source>
</evidence>
<dbReference type="GO" id="GO:0005524">
    <property type="term" value="F:ATP binding"/>
    <property type="evidence" value="ECO:0007669"/>
    <property type="project" value="UniProtKB-KW"/>
</dbReference>
<proteinExistence type="inferred from homology"/>
<name>A0A0J6YRW4_COCIT</name>
<evidence type="ECO:0000313" key="12">
    <source>
        <dbReference type="Proteomes" id="UP000054565"/>
    </source>
</evidence>
<keyword evidence="9" id="KW-0472">Membrane</keyword>
<evidence type="ECO:0000256" key="5">
    <source>
        <dbReference type="ARBA" id="ARBA00022692"/>
    </source>
</evidence>
<dbReference type="GO" id="GO:0042626">
    <property type="term" value="F:ATPase-coupled transmembrane transporter activity"/>
    <property type="evidence" value="ECO:0007669"/>
    <property type="project" value="TreeGrafter"/>
</dbReference>
<dbReference type="Gene3D" id="3.40.50.300">
    <property type="entry name" value="P-loop containing nucleotide triphosphate hydrolases"/>
    <property type="match status" value="1"/>
</dbReference>
<keyword evidence="8" id="KW-1133">Transmembrane helix</keyword>
<keyword evidence="4" id="KW-1003">Cell membrane</keyword>
<dbReference type="EMBL" id="DS028100">
    <property type="protein sequence ID" value="KMP09723.1"/>
    <property type="molecule type" value="Genomic_DNA"/>
</dbReference>
<keyword evidence="7" id="KW-0067">ATP-binding</keyword>
<dbReference type="STRING" id="404692.A0A0J6YRW4"/>
<dbReference type="InterPro" id="IPR027417">
    <property type="entry name" value="P-loop_NTPase"/>
</dbReference>
<dbReference type="GO" id="GO:0016887">
    <property type="term" value="F:ATP hydrolysis activity"/>
    <property type="evidence" value="ECO:0007669"/>
    <property type="project" value="InterPro"/>
</dbReference>
<protein>
    <submittedName>
        <fullName evidence="11">Heavy metal tolerance protein</fullName>
    </submittedName>
</protein>
<comment type="subcellular location">
    <subcellularLocation>
        <location evidence="1">Cell membrane</location>
        <topology evidence="1">Multi-pass membrane protein</topology>
    </subcellularLocation>
</comment>
<organism evidence="11 12">
    <name type="scientific">Coccidioides immitis RMSCC 2394</name>
    <dbReference type="NCBI Taxonomy" id="404692"/>
    <lineage>
        <taxon>Eukaryota</taxon>
        <taxon>Fungi</taxon>
        <taxon>Dikarya</taxon>
        <taxon>Ascomycota</taxon>
        <taxon>Pezizomycotina</taxon>
        <taxon>Eurotiomycetes</taxon>
        <taxon>Eurotiomycetidae</taxon>
        <taxon>Onygenales</taxon>
        <taxon>Onygenaceae</taxon>
        <taxon>Coccidioides</taxon>
    </lineage>
</organism>
<dbReference type="Pfam" id="PF00005">
    <property type="entry name" value="ABC_tran"/>
    <property type="match status" value="1"/>
</dbReference>
<dbReference type="FunFam" id="3.40.50.300:FF:000221">
    <property type="entry name" value="Multidrug ABC transporter ATP-binding protein"/>
    <property type="match status" value="1"/>
</dbReference>
<evidence type="ECO:0000256" key="8">
    <source>
        <dbReference type="ARBA" id="ARBA00022989"/>
    </source>
</evidence>
<reference evidence="12" key="1">
    <citation type="journal article" date="2010" name="Genome Res.">
        <title>Population genomic sequencing of Coccidioides fungi reveals recent hybridization and transposon control.</title>
        <authorList>
            <person name="Neafsey D.E."/>
            <person name="Barker B.M."/>
            <person name="Sharpton T.J."/>
            <person name="Stajich J.E."/>
            <person name="Park D.J."/>
            <person name="Whiston E."/>
            <person name="Hung C.-Y."/>
            <person name="McMahan C."/>
            <person name="White J."/>
            <person name="Sykes S."/>
            <person name="Heiman D."/>
            <person name="Young S."/>
            <person name="Zeng Q."/>
            <person name="Abouelleil A."/>
            <person name="Aftuck L."/>
            <person name="Bessette D."/>
            <person name="Brown A."/>
            <person name="FitzGerald M."/>
            <person name="Lui A."/>
            <person name="Macdonald J.P."/>
            <person name="Priest M."/>
            <person name="Orbach M.J."/>
            <person name="Galgiani J.N."/>
            <person name="Kirkland T.N."/>
            <person name="Cole G.T."/>
            <person name="Birren B.W."/>
            <person name="Henn M.R."/>
            <person name="Taylor J.W."/>
            <person name="Rounsley S.D."/>
        </authorList>
    </citation>
    <scope>NUCLEOTIDE SEQUENCE [LARGE SCALE GENOMIC DNA]</scope>
    <source>
        <strain evidence="12">RMSCC 2394</strain>
    </source>
</reference>
<dbReference type="InterPro" id="IPR003593">
    <property type="entry name" value="AAA+_ATPase"/>
</dbReference>
<gene>
    <name evidence="11" type="ORF">CIRG_08956</name>
</gene>
<dbReference type="PROSITE" id="PS50893">
    <property type="entry name" value="ABC_TRANSPORTER_2"/>
    <property type="match status" value="1"/>
</dbReference>
<dbReference type="SMART" id="SM00382">
    <property type="entry name" value="AAA"/>
    <property type="match status" value="1"/>
</dbReference>
<evidence type="ECO:0000259" key="10">
    <source>
        <dbReference type="PROSITE" id="PS50893"/>
    </source>
</evidence>
<comment type="similarity">
    <text evidence="2">Belongs to the ABC transporter superfamily. ABCB family. Multidrug resistance exporter (TC 3.A.1.201) subfamily.</text>
</comment>
<evidence type="ECO:0000256" key="1">
    <source>
        <dbReference type="ARBA" id="ARBA00004651"/>
    </source>
</evidence>
<keyword evidence="6" id="KW-0547">Nucleotide-binding</keyword>
<dbReference type="InterPro" id="IPR039421">
    <property type="entry name" value="Type_1_exporter"/>
</dbReference>
<evidence type="ECO:0000256" key="7">
    <source>
        <dbReference type="ARBA" id="ARBA00022840"/>
    </source>
</evidence>